<dbReference type="PROSITE" id="PS50937">
    <property type="entry name" value="HTH_MERR_2"/>
    <property type="match status" value="1"/>
</dbReference>
<gene>
    <name evidence="3" type="ORF">CEQ21_06125</name>
</gene>
<dbReference type="GO" id="GO:0003677">
    <property type="term" value="F:DNA binding"/>
    <property type="evidence" value="ECO:0007669"/>
    <property type="project" value="UniProtKB-KW"/>
</dbReference>
<dbReference type="Proteomes" id="UP000319837">
    <property type="component" value="Unassembled WGS sequence"/>
</dbReference>
<evidence type="ECO:0000313" key="3">
    <source>
        <dbReference type="EMBL" id="TRZ40483.1"/>
    </source>
</evidence>
<keyword evidence="1" id="KW-0238">DNA-binding</keyword>
<dbReference type="CDD" id="cd01109">
    <property type="entry name" value="HTH_YyaN"/>
    <property type="match status" value="1"/>
</dbReference>
<protein>
    <submittedName>
        <fullName evidence="3">MerR family transcriptional regulator</fullName>
    </submittedName>
</protein>
<evidence type="ECO:0000256" key="1">
    <source>
        <dbReference type="ARBA" id="ARBA00023125"/>
    </source>
</evidence>
<dbReference type="Pfam" id="PF13411">
    <property type="entry name" value="MerR_1"/>
    <property type="match status" value="1"/>
</dbReference>
<dbReference type="InterPro" id="IPR000551">
    <property type="entry name" value="MerR-type_HTH_dom"/>
</dbReference>
<name>A0A553SU17_NIACI</name>
<dbReference type="InterPro" id="IPR009061">
    <property type="entry name" value="DNA-bd_dom_put_sf"/>
</dbReference>
<dbReference type="PANTHER" id="PTHR30204">
    <property type="entry name" value="REDOX-CYCLING DRUG-SENSING TRANSCRIPTIONAL ACTIVATOR SOXR"/>
    <property type="match status" value="1"/>
</dbReference>
<dbReference type="STRING" id="1397.ABW02_14015"/>
<reference evidence="4" key="1">
    <citation type="submission" date="2018-10" db="EMBL/GenBank/DDBJ databases">
        <title>FDA dAtabase for Regulatory Grade micrObial Sequences (FDA-ARGOS): Supporting development and validation of Infectious Disease Dx tests.</title>
        <authorList>
            <person name="Minogue T."/>
            <person name="Wolcott M."/>
            <person name="Wasieloski L."/>
            <person name="Aguilar W."/>
            <person name="Moore D."/>
            <person name="Tallon L."/>
            <person name="Sadzewicz L."/>
            <person name="Sengamalay N."/>
            <person name="Ott S."/>
            <person name="Godinez A."/>
            <person name="Nagaraj S."/>
            <person name="Vavikolanu K."/>
            <person name="Vyas G."/>
            <person name="Nadendla S."/>
            <person name="George J."/>
            <person name="Sichtig H."/>
        </authorList>
    </citation>
    <scope>NUCLEOTIDE SEQUENCE [LARGE SCALE GENOMIC DNA]</scope>
    <source>
        <strain evidence="4">FDAARGOS_343</strain>
    </source>
</reference>
<dbReference type="GO" id="GO:0003700">
    <property type="term" value="F:DNA-binding transcription factor activity"/>
    <property type="evidence" value="ECO:0007669"/>
    <property type="project" value="InterPro"/>
</dbReference>
<dbReference type="InterPro" id="IPR047057">
    <property type="entry name" value="MerR_fam"/>
</dbReference>
<accession>A0A553SU17</accession>
<sequence length="128" mass="14707">MALQEGGGQMYTIKQASTLTKLSIDTIRYYEKAGLLPNIKRLPNKHRVFTQPNIERLQMITCMKKANLSLDEIKLYLDIAETNNMSPEMLAGMHQHKEKVKNQMAQLQTVLDFIDEKLAEGTWLQKKA</sequence>
<dbReference type="Gene3D" id="1.10.1660.10">
    <property type="match status" value="1"/>
</dbReference>
<dbReference type="AlphaFoldDB" id="A0A553SU17"/>
<dbReference type="EMBL" id="RIBP01000001">
    <property type="protein sequence ID" value="TRZ40483.1"/>
    <property type="molecule type" value="Genomic_DNA"/>
</dbReference>
<comment type="caution">
    <text evidence="3">The sequence shown here is derived from an EMBL/GenBank/DDBJ whole genome shotgun (WGS) entry which is preliminary data.</text>
</comment>
<dbReference type="SMART" id="SM00422">
    <property type="entry name" value="HTH_MERR"/>
    <property type="match status" value="1"/>
</dbReference>
<proteinExistence type="predicted"/>
<dbReference type="SUPFAM" id="SSF46955">
    <property type="entry name" value="Putative DNA-binding domain"/>
    <property type="match status" value="1"/>
</dbReference>
<dbReference type="PANTHER" id="PTHR30204:SF83">
    <property type="entry name" value="TRANSCRIPTIONAL REGULATOR, MERR FAMILY"/>
    <property type="match status" value="1"/>
</dbReference>
<evidence type="ECO:0000259" key="2">
    <source>
        <dbReference type="PROSITE" id="PS50937"/>
    </source>
</evidence>
<organism evidence="3 4">
    <name type="scientific">Niallia circulans</name>
    <name type="common">Bacillus circulans</name>
    <dbReference type="NCBI Taxonomy" id="1397"/>
    <lineage>
        <taxon>Bacteria</taxon>
        <taxon>Bacillati</taxon>
        <taxon>Bacillota</taxon>
        <taxon>Bacilli</taxon>
        <taxon>Bacillales</taxon>
        <taxon>Bacillaceae</taxon>
        <taxon>Niallia</taxon>
    </lineage>
</organism>
<feature type="domain" description="HTH merR-type" evidence="2">
    <location>
        <begin position="10"/>
        <end position="79"/>
    </location>
</feature>
<evidence type="ECO:0000313" key="4">
    <source>
        <dbReference type="Proteomes" id="UP000319837"/>
    </source>
</evidence>